<dbReference type="EMBL" id="WEID01000027">
    <property type="protein sequence ID" value="KAB8138148.1"/>
    <property type="molecule type" value="Genomic_DNA"/>
</dbReference>
<dbReference type="OrthoDB" id="1932681at2"/>
<proteinExistence type="predicted"/>
<reference evidence="1 2" key="1">
    <citation type="submission" date="2019-10" db="EMBL/GenBank/DDBJ databases">
        <title>Gracilibacillus sp. nov. isolated from rice seeds.</title>
        <authorList>
            <person name="He S."/>
        </authorList>
    </citation>
    <scope>NUCLEOTIDE SEQUENCE [LARGE SCALE GENOMIC DNA]</scope>
    <source>
        <strain evidence="1 2">TD8</strain>
    </source>
</reference>
<organism evidence="1 2">
    <name type="scientific">Gracilibacillus oryzae</name>
    <dbReference type="NCBI Taxonomy" id="1672701"/>
    <lineage>
        <taxon>Bacteria</taxon>
        <taxon>Bacillati</taxon>
        <taxon>Bacillota</taxon>
        <taxon>Bacilli</taxon>
        <taxon>Bacillales</taxon>
        <taxon>Bacillaceae</taxon>
        <taxon>Gracilibacillus</taxon>
    </lineage>
</organism>
<dbReference type="Gene3D" id="3.20.20.150">
    <property type="entry name" value="Divalent-metal-dependent TIM barrel enzymes"/>
    <property type="match status" value="1"/>
</dbReference>
<accession>A0A7C8KRD9</accession>
<dbReference type="Pfam" id="PF05114">
    <property type="entry name" value="MbnB_TglH_ChrH"/>
    <property type="match status" value="1"/>
</dbReference>
<protein>
    <submittedName>
        <fullName evidence="1">DUF692 family protein</fullName>
    </submittedName>
</protein>
<evidence type="ECO:0000313" key="2">
    <source>
        <dbReference type="Proteomes" id="UP000480246"/>
    </source>
</evidence>
<dbReference type="InterPro" id="IPR007801">
    <property type="entry name" value="MbnB/TglH/ChrH"/>
</dbReference>
<gene>
    <name evidence="1" type="ORF">F9U64_06290</name>
</gene>
<dbReference type="InterPro" id="IPR036237">
    <property type="entry name" value="Xyl_isomerase-like_sf"/>
</dbReference>
<evidence type="ECO:0000313" key="1">
    <source>
        <dbReference type="EMBL" id="KAB8138148.1"/>
    </source>
</evidence>
<name>A0A7C8KRD9_9BACI</name>
<comment type="caution">
    <text evidence="1">The sequence shown here is derived from an EMBL/GenBank/DDBJ whole genome shotgun (WGS) entry which is preliminary data.</text>
</comment>
<keyword evidence="2" id="KW-1185">Reference proteome</keyword>
<dbReference type="AlphaFoldDB" id="A0A7C8KRD9"/>
<sequence>MMKLAVNYSKEAHQLVEDAVIEVDMFKCPDFSKELIENAEKTKPCYVHFALNVGDKQMNNVDWDAIETLKQQTQTPLINVHAVAFAKDYPDMDVFTNNSADRNKIIGAAIADLEPVIERFGAENVVMENVVCRGKNENMIKAIIEPEILTEIVKETGCGFLLDTAHAQMTSKCLGFDVKRYLSQFPLDYLKELHITGIQSDEKGRLRDSMPMTEDDWDLAKWVIDGIKAGYWQEPWVAAFEYGGVGPKFEWRSEETVLIRQVPFLRGLL</sequence>
<dbReference type="SUPFAM" id="SSF51658">
    <property type="entry name" value="Xylose isomerase-like"/>
    <property type="match status" value="1"/>
</dbReference>
<dbReference type="Proteomes" id="UP000480246">
    <property type="component" value="Unassembled WGS sequence"/>
</dbReference>